<gene>
    <name evidence="3" type="ORF">X975_15337</name>
</gene>
<reference evidence="3 4" key="1">
    <citation type="submission" date="2013-11" db="EMBL/GenBank/DDBJ databases">
        <title>Genome sequencing of Stegodyphus mimosarum.</title>
        <authorList>
            <person name="Bechsgaard J."/>
        </authorList>
    </citation>
    <scope>NUCLEOTIDE SEQUENCE [LARGE SCALE GENOMIC DNA]</scope>
</reference>
<feature type="non-terminal residue" evidence="3">
    <location>
        <position position="297"/>
    </location>
</feature>
<proteinExistence type="predicted"/>
<dbReference type="InterPro" id="IPR035624">
    <property type="entry name" value="AGGF1_OCRE"/>
</dbReference>
<evidence type="ECO:0000256" key="1">
    <source>
        <dbReference type="SAM" id="Coils"/>
    </source>
</evidence>
<feature type="coiled-coil region" evidence="1">
    <location>
        <begin position="1"/>
        <end position="42"/>
    </location>
</feature>
<protein>
    <recommendedName>
        <fullName evidence="2">OCRE domain-containing protein</fullName>
    </recommendedName>
</protein>
<name>A0A087U8P9_STEMI</name>
<accession>A0A087U8P9</accession>
<keyword evidence="4" id="KW-1185">Reference proteome</keyword>
<evidence type="ECO:0000313" key="4">
    <source>
        <dbReference type="Proteomes" id="UP000054359"/>
    </source>
</evidence>
<dbReference type="PANTHER" id="PTHR23106">
    <property type="entry name" value="ANGIOGENIC FACTOR WITH G PATCH AND FHA DOMAINS 1"/>
    <property type="match status" value="1"/>
</dbReference>
<dbReference type="PANTHER" id="PTHR23106:SF24">
    <property type="entry name" value="ANGIOGENIC FACTOR WITH G PATCH AND FHA DOMAINS 1"/>
    <property type="match status" value="1"/>
</dbReference>
<dbReference type="Pfam" id="PF17780">
    <property type="entry name" value="OCRE"/>
    <property type="match status" value="1"/>
</dbReference>
<dbReference type="STRING" id="407821.A0A087U8P9"/>
<evidence type="ECO:0000259" key="2">
    <source>
        <dbReference type="Pfam" id="PF17780"/>
    </source>
</evidence>
<dbReference type="CDD" id="cd16164">
    <property type="entry name" value="OCRE_VG5Q"/>
    <property type="match status" value="1"/>
</dbReference>
<dbReference type="OrthoDB" id="6538198at2759"/>
<dbReference type="InterPro" id="IPR053027">
    <property type="entry name" value="AGGF1"/>
</dbReference>
<keyword evidence="1" id="KW-0175">Coiled coil</keyword>
<feature type="domain" description="OCRE" evidence="2">
    <location>
        <begin position="121"/>
        <end position="167"/>
    </location>
</feature>
<evidence type="ECO:0000313" key="3">
    <source>
        <dbReference type="EMBL" id="KFM73738.1"/>
    </source>
</evidence>
<sequence length="297" mass="34043">MDRINSKCHDMKQLLDEKDREIEKLKLQIVALTELLHKYDQKEKRYQFTSVAKNLESSEAVSCESCISGSQNIEINSASSTYRTVETQTSDWGDFHRGNLKIDITVDTGHIREPSNSVSIQDYIYDEAHKMYYSPSTGYYYDENRGLLYEPKTGTYYKYDYSKNAYEIFTEDTHNDSEKLADSVVDKVNNLHLDDIDDNIPNVKTEAHTTDSVDSDGNILDAADENCNAEVTTDLTEKKVDEHDSVCDWKPPEGTSMTVADMVKEVVEEHSGMSDYTYDEQSKMYYCSSTGYFYDPV</sequence>
<dbReference type="AlphaFoldDB" id="A0A087U8P9"/>
<organism evidence="3 4">
    <name type="scientific">Stegodyphus mimosarum</name>
    <name type="common">African social velvet spider</name>
    <dbReference type="NCBI Taxonomy" id="407821"/>
    <lineage>
        <taxon>Eukaryota</taxon>
        <taxon>Metazoa</taxon>
        <taxon>Ecdysozoa</taxon>
        <taxon>Arthropoda</taxon>
        <taxon>Chelicerata</taxon>
        <taxon>Arachnida</taxon>
        <taxon>Araneae</taxon>
        <taxon>Araneomorphae</taxon>
        <taxon>Entelegynae</taxon>
        <taxon>Eresoidea</taxon>
        <taxon>Eresidae</taxon>
        <taxon>Stegodyphus</taxon>
    </lineage>
</organism>
<dbReference type="EMBL" id="KK118740">
    <property type="protein sequence ID" value="KFM73738.1"/>
    <property type="molecule type" value="Genomic_DNA"/>
</dbReference>
<dbReference type="Proteomes" id="UP000054359">
    <property type="component" value="Unassembled WGS sequence"/>
</dbReference>
<dbReference type="InterPro" id="IPR041591">
    <property type="entry name" value="OCRE"/>
</dbReference>